<organism evidence="2 3">
    <name type="scientific">Venturia nashicola</name>
    <dbReference type="NCBI Taxonomy" id="86259"/>
    <lineage>
        <taxon>Eukaryota</taxon>
        <taxon>Fungi</taxon>
        <taxon>Dikarya</taxon>
        <taxon>Ascomycota</taxon>
        <taxon>Pezizomycotina</taxon>
        <taxon>Dothideomycetes</taxon>
        <taxon>Pleosporomycetidae</taxon>
        <taxon>Venturiales</taxon>
        <taxon>Venturiaceae</taxon>
        <taxon>Venturia</taxon>
    </lineage>
</organism>
<proteinExistence type="predicted"/>
<dbReference type="EMBL" id="SNSC02000002">
    <property type="protein sequence ID" value="TID26945.1"/>
    <property type="molecule type" value="Genomic_DNA"/>
</dbReference>
<reference evidence="2 3" key="1">
    <citation type="submission" date="2019-04" db="EMBL/GenBank/DDBJ databases">
        <title>High contiguity whole genome sequence and gene annotation resource for two Venturia nashicola isolates.</title>
        <authorList>
            <person name="Prokchorchik M."/>
            <person name="Won K."/>
            <person name="Lee Y."/>
            <person name="Choi E.D."/>
            <person name="Segonzac C."/>
            <person name="Sohn K.H."/>
        </authorList>
    </citation>
    <scope>NUCLEOTIDE SEQUENCE [LARGE SCALE GENOMIC DNA]</scope>
    <source>
        <strain evidence="2 3">PRI2</strain>
    </source>
</reference>
<sequence length="191" mass="21431">MQAMVQRAKEDTTMTRRRNRQHLPKSLPHQTRQTSKGRVDGLTSQVIGRSGKHGRCRVLAQSEKQASKGRLWSAAEIGNTCQKAFHPRQTSEGRADGLTSQMIGRSGKHGRCRVLACLTIPIDRSNPNTKLAEMGKILWFGVSALFAMRHQLQAVDPPLHCPRHPSSSTSPIKPHYTTRQRGEHLFQQRPS</sequence>
<comment type="caution">
    <text evidence="2">The sequence shown here is derived from an EMBL/GenBank/DDBJ whole genome shotgun (WGS) entry which is preliminary data.</text>
</comment>
<name>A0A4Z1PS32_9PEZI</name>
<protein>
    <submittedName>
        <fullName evidence="2">Uncharacterized protein</fullName>
    </submittedName>
</protein>
<feature type="region of interest" description="Disordered" evidence="1">
    <location>
        <begin position="1"/>
        <end position="41"/>
    </location>
</feature>
<feature type="compositionally biased region" description="Polar residues" evidence="1">
    <location>
        <begin position="28"/>
        <end position="41"/>
    </location>
</feature>
<evidence type="ECO:0000313" key="3">
    <source>
        <dbReference type="Proteomes" id="UP000298493"/>
    </source>
</evidence>
<dbReference type="AlphaFoldDB" id="A0A4Z1PS32"/>
<accession>A0A4Z1PS32</accession>
<gene>
    <name evidence="2" type="ORF">E6O75_ATG01438</name>
</gene>
<keyword evidence="3" id="KW-1185">Reference proteome</keyword>
<evidence type="ECO:0000256" key="1">
    <source>
        <dbReference type="SAM" id="MobiDB-lite"/>
    </source>
</evidence>
<feature type="compositionally biased region" description="Basic and acidic residues" evidence="1">
    <location>
        <begin position="180"/>
        <end position="191"/>
    </location>
</feature>
<dbReference type="Proteomes" id="UP000298493">
    <property type="component" value="Unassembled WGS sequence"/>
</dbReference>
<feature type="region of interest" description="Disordered" evidence="1">
    <location>
        <begin position="159"/>
        <end position="191"/>
    </location>
</feature>
<evidence type="ECO:0000313" key="2">
    <source>
        <dbReference type="EMBL" id="TID26945.1"/>
    </source>
</evidence>